<organism evidence="1 2">
    <name type="scientific">Treponema lecithinolyticum ATCC 700332</name>
    <dbReference type="NCBI Taxonomy" id="1321815"/>
    <lineage>
        <taxon>Bacteria</taxon>
        <taxon>Pseudomonadati</taxon>
        <taxon>Spirochaetota</taxon>
        <taxon>Spirochaetia</taxon>
        <taxon>Spirochaetales</taxon>
        <taxon>Treponemataceae</taxon>
        <taxon>Treponema</taxon>
    </lineage>
</organism>
<gene>
    <name evidence="1" type="ORF">HMPREF9193_00427</name>
</gene>
<proteinExistence type="predicted"/>
<accession>A0ABN0P0K7</accession>
<protein>
    <submittedName>
        <fullName evidence="1">Uncharacterized protein</fullName>
    </submittedName>
</protein>
<evidence type="ECO:0000313" key="2">
    <source>
        <dbReference type="Proteomes" id="UP000016649"/>
    </source>
</evidence>
<sequence>MMYTRSISEPPDSIVKSGQPVFGDFTPAPKTLDIRKLEQPFSIMPLPAFITNWRIRANLCFTFLTPEFFGTMEIIDAHFFDFAEINIWERSSGKKLSFRSFILLRRRIIPLTIISGICTSLKKKRVFIIRWDYTKGTFSFLCRLKGDTHRADVSFSFSGDLQNEYSLCNTSVIPAPVMRRCAAVHHLSLPLKGSFSLQYRSALQNVPLTRKAQPGAAQSEPDAAKVENWGFFTVRRSYYRLRSHCQSLTVLGTADGVPIRFNLYTSNQDPFDPDLYNENVLFAAGETTPLPPVTITHPYGLNGQWIIQDTESMIDLSFFPVSDTVRKKSILILRTEYHTIYGKCEGTVRDKHGTKFTLKDFCAVAKKQYLRL</sequence>
<dbReference type="Pfam" id="PF10974">
    <property type="entry name" value="DUF2804"/>
    <property type="match status" value="1"/>
</dbReference>
<dbReference type="EMBL" id="AWVH01000006">
    <property type="protein sequence ID" value="ERJ94072.1"/>
    <property type="molecule type" value="Genomic_DNA"/>
</dbReference>
<name>A0ABN0P0K7_TRELE</name>
<dbReference type="RefSeq" id="WP_021686828.1">
    <property type="nucleotide sequence ID" value="NZ_KI260561.1"/>
</dbReference>
<dbReference type="InterPro" id="IPR021243">
    <property type="entry name" value="DUF2804"/>
</dbReference>
<keyword evidence="2" id="KW-1185">Reference proteome</keyword>
<dbReference type="Proteomes" id="UP000016649">
    <property type="component" value="Unassembled WGS sequence"/>
</dbReference>
<comment type="caution">
    <text evidence="1">The sequence shown here is derived from an EMBL/GenBank/DDBJ whole genome shotgun (WGS) entry which is preliminary data.</text>
</comment>
<evidence type="ECO:0000313" key="1">
    <source>
        <dbReference type="EMBL" id="ERJ94072.1"/>
    </source>
</evidence>
<reference evidence="1 2" key="1">
    <citation type="submission" date="2013-08" db="EMBL/GenBank/DDBJ databases">
        <authorList>
            <person name="Weinstock G."/>
            <person name="Sodergren E."/>
            <person name="Wylie T."/>
            <person name="Fulton L."/>
            <person name="Fulton R."/>
            <person name="Fronick C."/>
            <person name="O'Laughlin M."/>
            <person name="Godfrey J."/>
            <person name="Miner T."/>
            <person name="Herter B."/>
            <person name="Appelbaum E."/>
            <person name="Cordes M."/>
            <person name="Lek S."/>
            <person name="Wollam A."/>
            <person name="Pepin K.H."/>
            <person name="Palsikar V.B."/>
            <person name="Mitreva M."/>
            <person name="Wilson R.K."/>
        </authorList>
    </citation>
    <scope>NUCLEOTIDE SEQUENCE [LARGE SCALE GENOMIC DNA]</scope>
    <source>
        <strain evidence="1 2">ATCC 700332</strain>
    </source>
</reference>